<dbReference type="Proteomes" id="UP000068382">
    <property type="component" value="Unassembled WGS sequence"/>
</dbReference>
<dbReference type="RefSeq" id="WP_068242065.1">
    <property type="nucleotide sequence ID" value="NZ_LPUY01000053.1"/>
</dbReference>
<dbReference type="EC" id="1.-.-.-" evidence="3"/>
<keyword evidence="3" id="KW-0560">Oxidoreductase</keyword>
<evidence type="ECO:0000313" key="3">
    <source>
        <dbReference type="EMBL" id="KUP93365.1"/>
    </source>
</evidence>
<dbReference type="AlphaFoldDB" id="A0A132BYA6"/>
<dbReference type="InterPro" id="IPR000683">
    <property type="entry name" value="Gfo/Idh/MocA-like_OxRdtase_N"/>
</dbReference>
<comment type="caution">
    <text evidence="3">The sequence shown here is derived from an EMBL/GenBank/DDBJ whole genome shotgun (WGS) entry which is preliminary data.</text>
</comment>
<dbReference type="OrthoDB" id="9792935at2"/>
<name>A0A132BYA6_9RHOB</name>
<gene>
    <name evidence="3" type="primary">ydgJ_1</name>
    <name evidence="3" type="ORF">TRIHO_17060</name>
</gene>
<dbReference type="InterPro" id="IPR036291">
    <property type="entry name" value="NAD(P)-bd_dom_sf"/>
</dbReference>
<evidence type="ECO:0000259" key="2">
    <source>
        <dbReference type="Pfam" id="PF22725"/>
    </source>
</evidence>
<organism evidence="3 4">
    <name type="scientific">Tritonibacter horizontis</name>
    <dbReference type="NCBI Taxonomy" id="1768241"/>
    <lineage>
        <taxon>Bacteria</taxon>
        <taxon>Pseudomonadati</taxon>
        <taxon>Pseudomonadota</taxon>
        <taxon>Alphaproteobacteria</taxon>
        <taxon>Rhodobacterales</taxon>
        <taxon>Paracoccaceae</taxon>
        <taxon>Tritonibacter</taxon>
    </lineage>
</organism>
<dbReference type="Gene3D" id="3.30.360.10">
    <property type="entry name" value="Dihydrodipicolinate Reductase, domain 2"/>
    <property type="match status" value="1"/>
</dbReference>
<reference evidence="3 4" key="1">
    <citation type="submission" date="2015-12" db="EMBL/GenBank/DDBJ databases">
        <title>Genome sequence of the marine Rhodobacteraceae strain O3.65, Candidatus Tritonibacter horizontis.</title>
        <authorList>
            <person name="Poehlein A."/>
            <person name="Giebel H.A."/>
            <person name="Voget S."/>
            <person name="Brinkhoff T."/>
        </authorList>
    </citation>
    <scope>NUCLEOTIDE SEQUENCE [LARGE SCALE GENOMIC DNA]</scope>
    <source>
        <strain evidence="3 4">O3.65</strain>
    </source>
</reference>
<accession>A0A132BYA6</accession>
<dbReference type="GO" id="GO:0016491">
    <property type="term" value="F:oxidoreductase activity"/>
    <property type="evidence" value="ECO:0007669"/>
    <property type="project" value="UniProtKB-KW"/>
</dbReference>
<feature type="domain" description="GFO/IDH/MocA-like oxidoreductase" evidence="2">
    <location>
        <begin position="133"/>
        <end position="262"/>
    </location>
</feature>
<dbReference type="PANTHER" id="PTHR43708:SF8">
    <property type="entry name" value="OXIDOREDUCTASE"/>
    <property type="match status" value="1"/>
</dbReference>
<keyword evidence="4" id="KW-1185">Reference proteome</keyword>
<evidence type="ECO:0000313" key="4">
    <source>
        <dbReference type="Proteomes" id="UP000068382"/>
    </source>
</evidence>
<feature type="domain" description="Gfo/Idh/MocA-like oxidoreductase N-terminal" evidence="1">
    <location>
        <begin position="10"/>
        <end position="123"/>
    </location>
</feature>
<evidence type="ECO:0000259" key="1">
    <source>
        <dbReference type="Pfam" id="PF01408"/>
    </source>
</evidence>
<dbReference type="PANTHER" id="PTHR43708">
    <property type="entry name" value="CONSERVED EXPRESSED OXIDOREDUCTASE (EUROFUNG)"/>
    <property type="match status" value="1"/>
</dbReference>
<sequence length="348" mass="38378">MTGGSHRPPIRVACVGAGYFSRFHYDSWARMEGAIAVASCNRDITRAEATGLPAYNDLATMLEDVKPDLLDIILPPVAHADTIRTALAHGVTHMICQKPFCTDLDEARKITAEAEAAGAVIVVHENFRFQPWYRTIKSALNEGLLGTLQQVTFRLRPGDGQGPDAYLDRQPYFQEMERFLIHETAVHWVDTFRYLLGNPTGVYADLRQVNPVIQGEDAGFVLFDHPNGVRALFDGNRHLDHAADNLRRTMGEAWFEGTEGSLTLHGDGSVRLRHFGSAATTPLLAADTWDGFGGDCVHALQAHVISGLLGADPLENTVRDYLTVIEIEQAIYASSETGRKITLEQPAW</sequence>
<dbReference type="PATRIC" id="fig|1768241.3.peg.1793"/>
<dbReference type="Pfam" id="PF01408">
    <property type="entry name" value="GFO_IDH_MocA"/>
    <property type="match status" value="1"/>
</dbReference>
<dbReference type="InterPro" id="IPR051317">
    <property type="entry name" value="Gfo/Idh/MocA_oxidoreduct"/>
</dbReference>
<dbReference type="GO" id="GO:0000166">
    <property type="term" value="F:nucleotide binding"/>
    <property type="evidence" value="ECO:0007669"/>
    <property type="project" value="InterPro"/>
</dbReference>
<dbReference type="Pfam" id="PF22725">
    <property type="entry name" value="GFO_IDH_MocA_C3"/>
    <property type="match status" value="1"/>
</dbReference>
<dbReference type="InterPro" id="IPR055170">
    <property type="entry name" value="GFO_IDH_MocA-like_dom"/>
</dbReference>
<dbReference type="EMBL" id="LPUY01000053">
    <property type="protein sequence ID" value="KUP93365.1"/>
    <property type="molecule type" value="Genomic_DNA"/>
</dbReference>
<dbReference type="Gene3D" id="3.40.50.720">
    <property type="entry name" value="NAD(P)-binding Rossmann-like Domain"/>
    <property type="match status" value="1"/>
</dbReference>
<dbReference type="SUPFAM" id="SSF51735">
    <property type="entry name" value="NAD(P)-binding Rossmann-fold domains"/>
    <property type="match status" value="1"/>
</dbReference>
<dbReference type="SUPFAM" id="SSF55347">
    <property type="entry name" value="Glyceraldehyde-3-phosphate dehydrogenase-like, C-terminal domain"/>
    <property type="match status" value="1"/>
</dbReference>
<protein>
    <submittedName>
        <fullName evidence="3">Putative oxidoreductase YdgJ</fullName>
        <ecNumber evidence="3">1.-.-.-</ecNumber>
    </submittedName>
</protein>
<proteinExistence type="predicted"/>